<dbReference type="InterPro" id="IPR017926">
    <property type="entry name" value="GATASE"/>
</dbReference>
<dbReference type="SUPFAM" id="SSF52317">
    <property type="entry name" value="Class I glutamine amidotransferase-like"/>
    <property type="match status" value="1"/>
</dbReference>
<name>A0AAD5VEM4_9AGAR</name>
<dbReference type="PROSITE" id="PS51273">
    <property type="entry name" value="GATASE_TYPE_1"/>
    <property type="match status" value="1"/>
</dbReference>
<dbReference type="GO" id="GO:0005829">
    <property type="term" value="C:cytosol"/>
    <property type="evidence" value="ECO:0007669"/>
    <property type="project" value="TreeGrafter"/>
</dbReference>
<evidence type="ECO:0000313" key="2">
    <source>
        <dbReference type="EMBL" id="KAJ3554200.1"/>
    </source>
</evidence>
<dbReference type="Pfam" id="PF00117">
    <property type="entry name" value="GATase"/>
    <property type="match status" value="1"/>
</dbReference>
<proteinExistence type="predicted"/>
<accession>A0AAD5VEM4</accession>
<comment type="caution">
    <text evidence="2">The sequence shown here is derived from an EMBL/GenBank/DDBJ whole genome shotgun (WGS) entry which is preliminary data.</text>
</comment>
<dbReference type="InterPro" id="IPR029062">
    <property type="entry name" value="Class_I_gatase-like"/>
</dbReference>
<dbReference type="PANTHER" id="PTHR42695">
    <property type="entry name" value="GLUTAMINE AMIDOTRANSFERASE YLR126C-RELATED"/>
    <property type="match status" value="1"/>
</dbReference>
<sequence>MPRLAFPLRTVRVALLTCGELPEKLLENHGDLLSIYRRWLRNSLPRHSGTQLVMHGFDVAGMRFPEDSALAKCDAVMIAGSPADAGSDEAWTKRLVSFVQHVSEEHPQIKMYGICFGHQIVNRALGGTVQRNAQGWELGRTTVHTTDVGRLLFGVDKMEIQQVHQDHVPLSSLSSSLTPGSSIYSLGRTDNTDNHGLVKFHSHSLNLADSNLHADRAASQLSKHIHIMTIQGHPEFYDTLVTDIKREVHGMSSNVVESSERHSGEQGTFKNDGVNVIGKAFWRMFGC</sequence>
<protein>
    <recommendedName>
        <fullName evidence="1">Glutamine amidotransferase domain-containing protein</fullName>
    </recommendedName>
</protein>
<dbReference type="Proteomes" id="UP001213000">
    <property type="component" value="Unassembled WGS sequence"/>
</dbReference>
<gene>
    <name evidence="2" type="ORF">NP233_g12472</name>
</gene>
<dbReference type="InterPro" id="IPR044992">
    <property type="entry name" value="ChyE-like"/>
</dbReference>
<evidence type="ECO:0000259" key="1">
    <source>
        <dbReference type="Pfam" id="PF00117"/>
    </source>
</evidence>
<dbReference type="Gene3D" id="3.40.50.880">
    <property type="match status" value="1"/>
</dbReference>
<evidence type="ECO:0000313" key="3">
    <source>
        <dbReference type="Proteomes" id="UP001213000"/>
    </source>
</evidence>
<feature type="domain" description="Glutamine amidotransferase" evidence="1">
    <location>
        <begin position="69"/>
        <end position="176"/>
    </location>
</feature>
<reference evidence="2" key="1">
    <citation type="submission" date="2022-07" db="EMBL/GenBank/DDBJ databases">
        <title>Genome Sequence of Leucocoprinus birnbaumii.</title>
        <authorList>
            <person name="Buettner E."/>
        </authorList>
    </citation>
    <scope>NUCLEOTIDE SEQUENCE</scope>
    <source>
        <strain evidence="2">VT141</strain>
    </source>
</reference>
<dbReference type="GO" id="GO:0005634">
    <property type="term" value="C:nucleus"/>
    <property type="evidence" value="ECO:0007669"/>
    <property type="project" value="TreeGrafter"/>
</dbReference>
<dbReference type="PANTHER" id="PTHR42695:SF5">
    <property type="entry name" value="GLUTAMINE AMIDOTRANSFERASE YLR126C-RELATED"/>
    <property type="match status" value="1"/>
</dbReference>
<dbReference type="AlphaFoldDB" id="A0AAD5VEM4"/>
<organism evidence="2 3">
    <name type="scientific">Leucocoprinus birnbaumii</name>
    <dbReference type="NCBI Taxonomy" id="56174"/>
    <lineage>
        <taxon>Eukaryota</taxon>
        <taxon>Fungi</taxon>
        <taxon>Dikarya</taxon>
        <taxon>Basidiomycota</taxon>
        <taxon>Agaricomycotina</taxon>
        <taxon>Agaricomycetes</taxon>
        <taxon>Agaricomycetidae</taxon>
        <taxon>Agaricales</taxon>
        <taxon>Agaricineae</taxon>
        <taxon>Agaricaceae</taxon>
        <taxon>Leucocoprinus</taxon>
    </lineage>
</organism>
<dbReference type="EMBL" id="JANIEX010001816">
    <property type="protein sequence ID" value="KAJ3554200.1"/>
    <property type="molecule type" value="Genomic_DNA"/>
</dbReference>
<keyword evidence="3" id="KW-1185">Reference proteome</keyword>